<name>A0A6C0BR54_9ZZZZ</name>
<evidence type="ECO:0000313" key="1">
    <source>
        <dbReference type="EMBL" id="QHS94925.1"/>
    </source>
</evidence>
<protein>
    <submittedName>
        <fullName evidence="1">Uncharacterized protein</fullName>
    </submittedName>
</protein>
<proteinExistence type="predicted"/>
<reference evidence="1" key="1">
    <citation type="journal article" date="2020" name="Nature">
        <title>Giant virus diversity and host interactions through global metagenomics.</title>
        <authorList>
            <person name="Schulz F."/>
            <person name="Roux S."/>
            <person name="Paez-Espino D."/>
            <person name="Jungbluth S."/>
            <person name="Walsh D.A."/>
            <person name="Denef V.J."/>
            <person name="McMahon K.D."/>
            <person name="Konstantinidis K.T."/>
            <person name="Eloe-Fadrosh E.A."/>
            <person name="Kyrpides N.C."/>
            <person name="Woyke T."/>
        </authorList>
    </citation>
    <scope>NUCLEOTIDE SEQUENCE</scope>
    <source>
        <strain evidence="1">GVMAG-M-3300018428-16</strain>
    </source>
</reference>
<organism evidence="1">
    <name type="scientific">viral metagenome</name>
    <dbReference type="NCBI Taxonomy" id="1070528"/>
    <lineage>
        <taxon>unclassified sequences</taxon>
        <taxon>metagenomes</taxon>
        <taxon>organismal metagenomes</taxon>
    </lineage>
</organism>
<sequence>MNILINYNTYDANNVFFSEAIKNTIIENSVFRRLVYTPNNYSLNSLHFMVSIQNAVIKKYYNKYKCYINHTTLNHLEILKMNTIEKTILSRADIKDKRPVMQIADLLNQKHIKLFSSDNLNDNYEVFRVVLKISGIWETEDTYGLTFKFIDINNL</sequence>
<dbReference type="EMBL" id="MN739235">
    <property type="protein sequence ID" value="QHS94925.1"/>
    <property type="molecule type" value="Genomic_DNA"/>
</dbReference>
<dbReference type="AlphaFoldDB" id="A0A6C0BR54"/>
<accession>A0A6C0BR54</accession>